<evidence type="ECO:0000256" key="1">
    <source>
        <dbReference type="SAM" id="MobiDB-lite"/>
    </source>
</evidence>
<feature type="region of interest" description="Disordered" evidence="1">
    <location>
        <begin position="893"/>
        <end position="942"/>
    </location>
</feature>
<dbReference type="EMBL" id="JWIN03000019">
    <property type="protein sequence ID" value="KAB1262585.1"/>
    <property type="molecule type" value="Genomic_DNA"/>
</dbReference>
<feature type="compositionally biased region" description="Low complexity" evidence="1">
    <location>
        <begin position="1514"/>
        <end position="1523"/>
    </location>
</feature>
<feature type="compositionally biased region" description="Acidic residues" evidence="1">
    <location>
        <begin position="85"/>
        <end position="97"/>
    </location>
</feature>
<feature type="region of interest" description="Disordered" evidence="1">
    <location>
        <begin position="815"/>
        <end position="852"/>
    </location>
</feature>
<comment type="caution">
    <text evidence="2">The sequence shown here is derived from an EMBL/GenBank/DDBJ whole genome shotgun (WGS) entry which is preliminary data.</text>
</comment>
<organism evidence="2 3">
    <name type="scientific">Camelus dromedarius</name>
    <name type="common">Dromedary</name>
    <name type="synonym">Arabian camel</name>
    <dbReference type="NCBI Taxonomy" id="9838"/>
    <lineage>
        <taxon>Eukaryota</taxon>
        <taxon>Metazoa</taxon>
        <taxon>Chordata</taxon>
        <taxon>Craniata</taxon>
        <taxon>Vertebrata</taxon>
        <taxon>Euteleostomi</taxon>
        <taxon>Mammalia</taxon>
        <taxon>Eutheria</taxon>
        <taxon>Laurasiatheria</taxon>
        <taxon>Artiodactyla</taxon>
        <taxon>Tylopoda</taxon>
        <taxon>Camelidae</taxon>
        <taxon>Camelus</taxon>
    </lineage>
</organism>
<evidence type="ECO:0000313" key="2">
    <source>
        <dbReference type="EMBL" id="KAB1262585.1"/>
    </source>
</evidence>
<feature type="compositionally biased region" description="Low complexity" evidence="1">
    <location>
        <begin position="1335"/>
        <end position="1351"/>
    </location>
</feature>
<protein>
    <submittedName>
        <fullName evidence="2">Uncharacterized protein</fullName>
    </submittedName>
</protein>
<feature type="compositionally biased region" description="Gly residues" evidence="1">
    <location>
        <begin position="74"/>
        <end position="84"/>
    </location>
</feature>
<feature type="region of interest" description="Disordered" evidence="1">
    <location>
        <begin position="1413"/>
        <end position="1531"/>
    </location>
</feature>
<sequence length="1531" mass="159753">MIMDGDDSGDDGGDGGDGVEDGDGEDGDDSGDDDRDEDGDDSGDDDRGDSGDGVGDGGDGDGGDGVEDGDGDGGDGVGGDGGAADGEDGGDGGDSDGGDGVAHSLVTEEKTKAERGERIGGPTFVPAIIRRLLLCPRLSSSRVPTLRIKAPSPAGWPSPWQHLWPGASLLVGLGVPPYLMAFGPGLCWPVSRSGILQRLQAPSCGEHQHLQGTPQPNPGVLEQSLLPGCALRLLAVCAFVDPVWLLSCSWAPAGSGSVLRTGLGLRRRVQSSHTLEQLRCPPRLSGAPAQMPLEVQPQSADSGTRVVSPLGGDPGVKSQGRGDAGSPQSSRGSLKGPAERGRGLEMGPGGPVSRALLPARGAVPFRLPQFPTPGHGDGAQLPLPPSENLQESFLAPIPQHRGDSCLCLLAARPLAEGVDLGRAGVCPSLVWLLTPTREPGSLCMSLWQVTGWAPPEMHSPHLWAGASAPVLASPEQPLIHLGVAWVLFALCQGDHKVHRECLRGGGVHSAAPGPCVGTVRGRHCLLSPSGMGSPHGTDPRHPLSCLTGQGSSASPIDFHCLRTSSPFTLPHWLWEPRGEVWAACDLLSLGSPPPVSRLTSSASNLCIDQRPAWGLDLRVPCLKGKVRAGRRGLGVWRLTAAWPCSASLFCCCIGVGSAGGARGDSTGFGGGCGLAAPALELIKFYSEQRAGSLGRPSWWGGLLPSPRVPITGPTLGVAPCWRALGWRVQLARAQACCPQDDSLAPLPWPGAWGRLALGRGLKLFPWSGVSGLCVAWTRRTLLGAECRFWALSCGTWPALHCGYCPVVARPGPGRFSAGPEDLQNRGWDWDVGEGSGKAEPPPSSPGTCTRLTSPGKLLRTIPALAWKVHSGQEPAQSQGSKGPCRWSREVLSSPQRKLRLDKATLLPHPAGTPRPRAAQEGSSCPLDQRRPGGQGVTKPEQPALLHHGQARLSGLSCPPGGRRSEDSVFRLCRDPDLRWGDGLRALASACACSPQRECREAGALPCSCRSGWALRGTAGNPRAGGFEGDPGPCAGLKLGQRSSSSPRLRGKTAAASRGWGLGGEAGLTDLPRGGRQEEPGRWRWLRGQKKKNACSKPEWVSLRLQMVGEGFAFSPGAAEPHVPQSYTVRRRLGARCGQVHPPAFVRTLDSGVNVSSHPILSLVLEVRGDSSRSSKRATPTQRPSGLRKDRLCSNLRPYPTASLVAMATTQRAAVGAGGPWDTVGLAPVALLSHGAAHRQHRGQRSNLPAVLPDVPGPSPCGRGLPGARRPPPTLAPTPHSAAPCGPSLCLPVSAVLWALRAADTRGRSLVRATGFRLHRPHPPRDARGVRVPLCPRGQVPGPAAGPPSGRAHCSSDLSAERGAAGGRARRPPAGGAPRRAGSRAISMRKERQRRLSWHSPRALIVGALRAAAGGERPGCGRGRGFGANTPASSLRAGGAGALRHADCASSDSSPDPPPTLKSPLFFPFRSREGAQPGAPRNRGKEARRGLGGSERGGARPAACRRREKRRGARSGRAAALLRLYPLPGPTR</sequence>
<feature type="region of interest" description="Disordered" evidence="1">
    <location>
        <begin position="295"/>
        <end position="356"/>
    </location>
</feature>
<feature type="compositionally biased region" description="Acidic residues" evidence="1">
    <location>
        <begin position="58"/>
        <end position="73"/>
    </location>
</feature>
<accession>A0A5N4CUT6</accession>
<feature type="compositionally biased region" description="Gly residues" evidence="1">
    <location>
        <begin position="1415"/>
        <end position="1425"/>
    </location>
</feature>
<feature type="region of interest" description="Disordered" evidence="1">
    <location>
        <begin position="1167"/>
        <end position="1191"/>
    </location>
</feature>
<feature type="region of interest" description="Disordered" evidence="1">
    <location>
        <begin position="1038"/>
        <end position="1078"/>
    </location>
</feature>
<feature type="region of interest" description="Disordered" evidence="1">
    <location>
        <begin position="1"/>
        <end position="102"/>
    </location>
</feature>
<proteinExistence type="predicted"/>
<keyword evidence="3" id="KW-1185">Reference proteome</keyword>
<feature type="compositionally biased region" description="Acidic residues" evidence="1">
    <location>
        <begin position="1"/>
        <end position="47"/>
    </location>
</feature>
<name>A0A5N4CUT6_CAMDR</name>
<gene>
    <name evidence="2" type="ORF">Cadr_000020851</name>
</gene>
<dbReference type="Proteomes" id="UP000299084">
    <property type="component" value="Unassembled WGS sequence"/>
</dbReference>
<feature type="region of interest" description="Disordered" evidence="1">
    <location>
        <begin position="869"/>
        <end position="888"/>
    </location>
</feature>
<feature type="region of interest" description="Disordered" evidence="1">
    <location>
        <begin position="1316"/>
        <end position="1398"/>
    </location>
</feature>
<reference evidence="2 3" key="1">
    <citation type="journal article" date="2019" name="Mol. Ecol. Resour.">
        <title>Improving Illumina assemblies with Hi-C and long reads: an example with the North African dromedary.</title>
        <authorList>
            <person name="Elbers J.P."/>
            <person name="Rogers M.F."/>
            <person name="Perelman P.L."/>
            <person name="Proskuryakova A.A."/>
            <person name="Serdyukova N.A."/>
            <person name="Johnson W.E."/>
            <person name="Horin P."/>
            <person name="Corander J."/>
            <person name="Murphy D."/>
            <person name="Burger P.A."/>
        </authorList>
    </citation>
    <scope>NUCLEOTIDE SEQUENCE [LARGE SCALE GENOMIC DNA]</scope>
    <source>
        <strain evidence="2">Drom800</strain>
        <tissue evidence="2">Blood</tissue>
    </source>
</reference>
<feature type="compositionally biased region" description="Basic residues" evidence="1">
    <location>
        <begin position="1502"/>
        <end position="1513"/>
    </location>
</feature>
<evidence type="ECO:0000313" key="3">
    <source>
        <dbReference type="Proteomes" id="UP000299084"/>
    </source>
</evidence>